<dbReference type="SUPFAM" id="SSF46785">
    <property type="entry name" value="Winged helix' DNA-binding domain"/>
    <property type="match status" value="1"/>
</dbReference>
<dbReference type="EMBL" id="JACHHD010000002">
    <property type="protein sequence ID" value="MBB5184163.1"/>
    <property type="molecule type" value="Genomic_DNA"/>
</dbReference>
<evidence type="ECO:0000256" key="3">
    <source>
        <dbReference type="ARBA" id="ARBA00023125"/>
    </source>
</evidence>
<dbReference type="Proteomes" id="UP000521313">
    <property type="component" value="Unassembled WGS sequence"/>
</dbReference>
<comment type="caution">
    <text evidence="6">The sequence shown here is derived from an EMBL/GenBank/DDBJ whole genome shotgun (WGS) entry which is preliminary data.</text>
</comment>
<dbReference type="GO" id="GO:0046914">
    <property type="term" value="F:transition metal ion binding"/>
    <property type="evidence" value="ECO:0007669"/>
    <property type="project" value="InterPro"/>
</dbReference>
<evidence type="ECO:0000256" key="1">
    <source>
        <dbReference type="ARBA" id="ARBA00007871"/>
    </source>
</evidence>
<comment type="similarity">
    <text evidence="1">Belongs to the DtxR/MntR family.</text>
</comment>
<evidence type="ECO:0000313" key="7">
    <source>
        <dbReference type="Proteomes" id="UP000521313"/>
    </source>
</evidence>
<dbReference type="Gene3D" id="1.10.60.10">
    <property type="entry name" value="Iron dependent repressor, metal binding and dimerisation domain"/>
    <property type="match status" value="1"/>
</dbReference>
<dbReference type="GO" id="GO:0046983">
    <property type="term" value="F:protein dimerization activity"/>
    <property type="evidence" value="ECO:0007669"/>
    <property type="project" value="InterPro"/>
</dbReference>
<dbReference type="InterPro" id="IPR022687">
    <property type="entry name" value="HTH_DTXR"/>
</dbReference>
<dbReference type="InterPro" id="IPR001367">
    <property type="entry name" value="Fe_dep_repressor"/>
</dbReference>
<dbReference type="PANTHER" id="PTHR33238">
    <property type="entry name" value="IRON (METAL) DEPENDENT REPRESSOR, DTXR FAMILY"/>
    <property type="match status" value="1"/>
</dbReference>
<keyword evidence="4" id="KW-0804">Transcription</keyword>
<dbReference type="RefSeq" id="WP_183373916.1">
    <property type="nucleotide sequence ID" value="NZ_JACHHD010000002.1"/>
</dbReference>
<dbReference type="InterPro" id="IPR050536">
    <property type="entry name" value="DtxR_MntR_Metal-Reg"/>
</dbReference>
<evidence type="ECO:0000259" key="5">
    <source>
        <dbReference type="PROSITE" id="PS50944"/>
    </source>
</evidence>
<dbReference type="PROSITE" id="PS50944">
    <property type="entry name" value="HTH_DTXR"/>
    <property type="match status" value="1"/>
</dbReference>
<dbReference type="SMART" id="SM00529">
    <property type="entry name" value="HTH_DTXR"/>
    <property type="match status" value="1"/>
</dbReference>
<feature type="domain" description="HTH dtxR-type" evidence="5">
    <location>
        <begin position="1"/>
        <end position="64"/>
    </location>
</feature>
<dbReference type="Gene3D" id="1.10.10.10">
    <property type="entry name" value="Winged helix-like DNA-binding domain superfamily/Winged helix DNA-binding domain"/>
    <property type="match status" value="1"/>
</dbReference>
<sequence>MKLGESLEDYLESILVLSQKIDPVRSVDVASYLGFSKPSVSHAVKLLEKDGYLQLDKNKYLYLTEEGERIAQETYRRHKFFMEMLEEIGVPRDIAEQDACHMEHVISQVTFDAIQKYYEEKK</sequence>
<gene>
    <name evidence="6" type="ORF">HNQ43_000198</name>
</gene>
<accession>A0A7W8FWF1</accession>
<dbReference type="InterPro" id="IPR036388">
    <property type="entry name" value="WH-like_DNA-bd_sf"/>
</dbReference>
<dbReference type="AlphaFoldDB" id="A0A7W8FWF1"/>
<dbReference type="PANTHER" id="PTHR33238:SF7">
    <property type="entry name" value="IRON-DEPENDENT TRANSCRIPTIONAL REGULATOR"/>
    <property type="match status" value="1"/>
</dbReference>
<name>A0A7W8FWF1_9FIRM</name>
<organism evidence="6 7">
    <name type="scientific">Faecalicoccus acidiformans</name>
    <dbReference type="NCBI Taxonomy" id="915173"/>
    <lineage>
        <taxon>Bacteria</taxon>
        <taxon>Bacillati</taxon>
        <taxon>Bacillota</taxon>
        <taxon>Erysipelotrichia</taxon>
        <taxon>Erysipelotrichales</taxon>
        <taxon>Erysipelotrichaceae</taxon>
        <taxon>Faecalicoccus</taxon>
    </lineage>
</organism>
<keyword evidence="2" id="KW-0805">Transcription regulation</keyword>
<evidence type="ECO:0000313" key="6">
    <source>
        <dbReference type="EMBL" id="MBB5184163.1"/>
    </source>
</evidence>
<keyword evidence="3" id="KW-0238">DNA-binding</keyword>
<dbReference type="InterPro" id="IPR036390">
    <property type="entry name" value="WH_DNA-bd_sf"/>
</dbReference>
<dbReference type="GO" id="GO:0003700">
    <property type="term" value="F:DNA-binding transcription factor activity"/>
    <property type="evidence" value="ECO:0007669"/>
    <property type="project" value="InterPro"/>
</dbReference>
<dbReference type="Pfam" id="PF01325">
    <property type="entry name" value="Fe_dep_repress"/>
    <property type="match status" value="1"/>
</dbReference>
<proteinExistence type="inferred from homology"/>
<dbReference type="InterPro" id="IPR036421">
    <property type="entry name" value="Fe_dep_repressor_sf"/>
</dbReference>
<dbReference type="GO" id="GO:0003677">
    <property type="term" value="F:DNA binding"/>
    <property type="evidence" value="ECO:0007669"/>
    <property type="project" value="UniProtKB-KW"/>
</dbReference>
<dbReference type="SUPFAM" id="SSF47979">
    <property type="entry name" value="Iron-dependent repressor protein, dimerization domain"/>
    <property type="match status" value="1"/>
</dbReference>
<dbReference type="Pfam" id="PF02742">
    <property type="entry name" value="Fe_dep_repr_C"/>
    <property type="match status" value="1"/>
</dbReference>
<dbReference type="InterPro" id="IPR022689">
    <property type="entry name" value="Iron_dep_repressor"/>
</dbReference>
<reference evidence="6 7" key="1">
    <citation type="submission" date="2020-08" db="EMBL/GenBank/DDBJ databases">
        <title>Genomic Encyclopedia of Type Strains, Phase IV (KMG-IV): sequencing the most valuable type-strain genomes for metagenomic binning, comparative biology and taxonomic classification.</title>
        <authorList>
            <person name="Goeker M."/>
        </authorList>
    </citation>
    <scope>NUCLEOTIDE SEQUENCE [LARGE SCALE GENOMIC DNA]</scope>
    <source>
        <strain evidence="6 7">DSM 26963</strain>
    </source>
</reference>
<evidence type="ECO:0000256" key="2">
    <source>
        <dbReference type="ARBA" id="ARBA00023015"/>
    </source>
</evidence>
<protein>
    <submittedName>
        <fullName evidence="6">Mn-dependent DtxR family transcriptional regulator</fullName>
    </submittedName>
</protein>
<evidence type="ECO:0000256" key="4">
    <source>
        <dbReference type="ARBA" id="ARBA00023163"/>
    </source>
</evidence>